<proteinExistence type="inferred from homology"/>
<dbReference type="RefSeq" id="XP_067546491.1">
    <property type="nucleotide sequence ID" value="XM_067694141.1"/>
</dbReference>
<evidence type="ECO:0000256" key="6">
    <source>
        <dbReference type="ARBA" id="ARBA00022660"/>
    </source>
</evidence>
<keyword evidence="9" id="KW-0249">Electron transport</keyword>
<dbReference type="PANTHER" id="PTHR17098:SF2">
    <property type="entry name" value="NADH DEHYDROGENASE [UBIQUINONE] 1 ALPHA SUBCOMPLEX SUBUNIT 1"/>
    <property type="match status" value="1"/>
</dbReference>
<evidence type="ECO:0000256" key="10">
    <source>
        <dbReference type="ARBA" id="ARBA00022989"/>
    </source>
</evidence>
<evidence type="ECO:0000313" key="14">
    <source>
        <dbReference type="Proteomes" id="UP000669133"/>
    </source>
</evidence>
<dbReference type="PANTHER" id="PTHR17098">
    <property type="entry name" value="NADH-UBIQUINONE OXIDOREDUCTASE MWFE SUBUNIT"/>
    <property type="match status" value="1"/>
</dbReference>
<comment type="caution">
    <text evidence="13">The sequence shown here is derived from an EMBL/GenBank/DDBJ whole genome shotgun (WGS) entry which is preliminary data.</text>
</comment>
<keyword evidence="8" id="KW-0999">Mitochondrion inner membrane</keyword>
<evidence type="ECO:0000256" key="2">
    <source>
        <dbReference type="ARBA" id="ARBA00004298"/>
    </source>
</evidence>
<keyword evidence="10" id="KW-1133">Transmembrane helix</keyword>
<evidence type="ECO:0000313" key="13">
    <source>
        <dbReference type="EMBL" id="KAG5417375.1"/>
    </source>
</evidence>
<evidence type="ECO:0000256" key="3">
    <source>
        <dbReference type="ARBA" id="ARBA00009960"/>
    </source>
</evidence>
<organism evidence="13 14">
    <name type="scientific">Candida metapsilosis</name>
    <dbReference type="NCBI Taxonomy" id="273372"/>
    <lineage>
        <taxon>Eukaryota</taxon>
        <taxon>Fungi</taxon>
        <taxon>Dikarya</taxon>
        <taxon>Ascomycota</taxon>
        <taxon>Saccharomycotina</taxon>
        <taxon>Pichiomycetes</taxon>
        <taxon>Debaryomycetaceae</taxon>
        <taxon>Candida/Lodderomyces clade</taxon>
        <taxon>Candida</taxon>
    </lineage>
</organism>
<evidence type="ECO:0000256" key="9">
    <source>
        <dbReference type="ARBA" id="ARBA00022982"/>
    </source>
</evidence>
<evidence type="ECO:0000256" key="8">
    <source>
        <dbReference type="ARBA" id="ARBA00022792"/>
    </source>
</evidence>
<comment type="similarity">
    <text evidence="3">Belongs to the complex I NDUFA1 subunit family.</text>
</comment>
<gene>
    <name evidence="13" type="ORF">I9W82_005008</name>
</gene>
<dbReference type="EMBL" id="JAEOAQ010000007">
    <property type="protein sequence ID" value="KAG5417375.1"/>
    <property type="molecule type" value="Genomic_DNA"/>
</dbReference>
<evidence type="ECO:0000256" key="11">
    <source>
        <dbReference type="ARBA" id="ARBA00023128"/>
    </source>
</evidence>
<keyword evidence="6" id="KW-0679">Respiratory chain</keyword>
<keyword evidence="11" id="KW-0496">Mitochondrion</keyword>
<keyword evidence="12" id="KW-0472">Membrane</keyword>
<evidence type="ECO:0000256" key="12">
    <source>
        <dbReference type="ARBA" id="ARBA00023136"/>
    </source>
</evidence>
<evidence type="ECO:0000256" key="1">
    <source>
        <dbReference type="ARBA" id="ARBA00003195"/>
    </source>
</evidence>
<accession>A0A8H7ZDE6</accession>
<dbReference type="Pfam" id="PF15879">
    <property type="entry name" value="MWFE"/>
    <property type="match status" value="1"/>
</dbReference>
<comment type="subcellular location">
    <subcellularLocation>
        <location evidence="2">Mitochondrion inner membrane</location>
        <topology evidence="2">Single-pass membrane protein</topology>
        <orientation evidence="2">Matrix side</orientation>
    </subcellularLocation>
</comment>
<keyword evidence="14" id="KW-1185">Reference proteome</keyword>
<protein>
    <recommendedName>
        <fullName evidence="4">NADH dehydrogenase [ubiquinone] 1 alpha subcomplex subunit 1</fullName>
    </recommendedName>
</protein>
<evidence type="ECO:0000256" key="7">
    <source>
        <dbReference type="ARBA" id="ARBA00022692"/>
    </source>
</evidence>
<evidence type="ECO:0000256" key="5">
    <source>
        <dbReference type="ARBA" id="ARBA00022448"/>
    </source>
</evidence>
<name>A0A8H7ZDE6_9ASCO</name>
<sequence>MPVPFEGLIPYAIMAAFYGLAGHGVQFIRYWDNGWKNDRYFLDQWDHKMMQRDFYLTGTHRGQTSEPTAPESFKTIESIEQRYYTPYRNQFFSLRDRLFRGYVFGDWNFS</sequence>
<dbReference type="Proteomes" id="UP000669133">
    <property type="component" value="Unassembled WGS sequence"/>
</dbReference>
<dbReference type="GeneID" id="93653637"/>
<dbReference type="GO" id="GO:0005743">
    <property type="term" value="C:mitochondrial inner membrane"/>
    <property type="evidence" value="ECO:0007669"/>
    <property type="project" value="UniProtKB-SubCell"/>
</dbReference>
<reference evidence="13 14" key="1">
    <citation type="submission" date="2020-12" db="EMBL/GenBank/DDBJ databases">
        <title>Effect of drift, selection, and recombination on the evolution of hybrid genomes in Candida yeast pathogens.</title>
        <authorList>
            <person name="Mixao V."/>
            <person name="Ksiezopolska E."/>
            <person name="Saus E."/>
            <person name="Boekhout T."/>
            <person name="Gacser A."/>
            <person name="Gabaldon T."/>
        </authorList>
    </citation>
    <scope>NUCLEOTIDE SEQUENCE [LARGE SCALE GENOMIC DNA]</scope>
    <source>
        <strain evidence="13 14">BP57</strain>
    </source>
</reference>
<keyword evidence="7" id="KW-0812">Transmembrane</keyword>
<dbReference type="AlphaFoldDB" id="A0A8H7ZDE6"/>
<evidence type="ECO:0000256" key="4">
    <source>
        <dbReference type="ARBA" id="ARBA00016392"/>
    </source>
</evidence>
<dbReference type="OrthoDB" id="1920692at2759"/>
<dbReference type="InterPro" id="IPR017384">
    <property type="entry name" value="NADH_Ub_cplx-1_asu_su-1"/>
</dbReference>
<comment type="function">
    <text evidence="1">Accessory subunit of the mitochondrial membrane respiratory chain NADH dehydrogenase (Complex I), that is believed not to be involved in catalysis. Complex I functions in the transfer of electrons from NADH to the respiratory chain. The immediate electron acceptor for the enzyme is believed to be ubiquinone.</text>
</comment>
<keyword evidence="5" id="KW-0813">Transport</keyword>